<gene>
    <name evidence="2" type="ORF">NCTC11432_05226</name>
</gene>
<feature type="signal peptide" evidence="1">
    <location>
        <begin position="1"/>
        <end position="24"/>
    </location>
</feature>
<feature type="chain" id="PRO_5018609914" evidence="1">
    <location>
        <begin position="25"/>
        <end position="95"/>
    </location>
</feature>
<evidence type="ECO:0000313" key="2">
    <source>
        <dbReference type="EMBL" id="VEE12290.1"/>
    </source>
</evidence>
<dbReference type="STRING" id="525257.HMPREF0204_14575"/>
<name>A0A3S4P038_CHRGE</name>
<dbReference type="RefSeq" id="WP_002980599.1">
    <property type="nucleotide sequence ID" value="NZ_CP068486.1"/>
</dbReference>
<dbReference type="AlphaFoldDB" id="A0A3S4P038"/>
<organism evidence="2 3">
    <name type="scientific">Chryseobacterium gleum</name>
    <name type="common">Flavobacterium gleum</name>
    <dbReference type="NCBI Taxonomy" id="250"/>
    <lineage>
        <taxon>Bacteria</taxon>
        <taxon>Pseudomonadati</taxon>
        <taxon>Bacteroidota</taxon>
        <taxon>Flavobacteriia</taxon>
        <taxon>Flavobacteriales</taxon>
        <taxon>Weeksellaceae</taxon>
        <taxon>Chryseobacterium group</taxon>
        <taxon>Chryseobacterium</taxon>
    </lineage>
</organism>
<protein>
    <submittedName>
        <fullName evidence="2">Uncharacterized protein</fullName>
    </submittedName>
</protein>
<evidence type="ECO:0000313" key="3">
    <source>
        <dbReference type="Proteomes" id="UP000279227"/>
    </source>
</evidence>
<dbReference type="GeneID" id="93022899"/>
<dbReference type="Proteomes" id="UP000279227">
    <property type="component" value="Chromosome"/>
</dbReference>
<proteinExistence type="predicted"/>
<dbReference type="KEGG" id="cgle:NCTC11432_05226"/>
<sequence>MKKAILLATVCVAGLMSANGKVEAKVEKKVVKVAFQLCGVMVTYYNSSGQPTGQQWFTSDQPTLNACMAYQAGVIADLREKGYNVKPQGLSNDIN</sequence>
<accession>A0A3S4P038</accession>
<dbReference type="EMBL" id="LR134289">
    <property type="protein sequence ID" value="VEE12290.1"/>
    <property type="molecule type" value="Genomic_DNA"/>
</dbReference>
<reference evidence="2 3" key="1">
    <citation type="submission" date="2018-12" db="EMBL/GenBank/DDBJ databases">
        <authorList>
            <consortium name="Pathogen Informatics"/>
        </authorList>
    </citation>
    <scope>NUCLEOTIDE SEQUENCE [LARGE SCALE GENOMIC DNA]</scope>
    <source>
        <strain evidence="2 3">NCTC11432</strain>
    </source>
</reference>
<evidence type="ECO:0000256" key="1">
    <source>
        <dbReference type="SAM" id="SignalP"/>
    </source>
</evidence>
<keyword evidence="1" id="KW-0732">Signal</keyword>